<sequence length="101" mass="11608">MAWSSLVTLSFASPVLFNVKYYTDLLLFCGFVMYDTQAMLTSVPELNPIEREHAHMSSTTLLFMHLMSLFVFISIFLDKEAAKEKLQCIIGEDFEIDVDKE</sequence>
<name>A0A0L0SU42_ALLM3</name>
<keyword evidence="1" id="KW-0472">Membrane</keyword>
<dbReference type="AlphaFoldDB" id="A0A0L0SU42"/>
<dbReference type="Proteomes" id="UP000054350">
    <property type="component" value="Unassembled WGS sequence"/>
</dbReference>
<keyword evidence="1" id="KW-1133">Transmembrane helix</keyword>
<keyword evidence="1" id="KW-0812">Transmembrane</keyword>
<dbReference type="EMBL" id="GG745349">
    <property type="protein sequence ID" value="KNE66078.1"/>
    <property type="molecule type" value="Genomic_DNA"/>
</dbReference>
<dbReference type="VEuPathDB" id="FungiDB:AMAG_19334"/>
<proteinExistence type="predicted"/>
<reference evidence="2 3" key="1">
    <citation type="submission" date="2009-11" db="EMBL/GenBank/DDBJ databases">
        <title>Annotation of Allomyces macrogynus ATCC 38327.</title>
        <authorList>
            <consortium name="The Broad Institute Genome Sequencing Platform"/>
            <person name="Russ C."/>
            <person name="Cuomo C."/>
            <person name="Burger G."/>
            <person name="Gray M.W."/>
            <person name="Holland P.W.H."/>
            <person name="King N."/>
            <person name="Lang F.B.F."/>
            <person name="Roger A.J."/>
            <person name="Ruiz-Trillo I."/>
            <person name="Young S.K."/>
            <person name="Zeng Q."/>
            <person name="Gargeya S."/>
            <person name="Fitzgerald M."/>
            <person name="Haas B."/>
            <person name="Abouelleil A."/>
            <person name="Alvarado L."/>
            <person name="Arachchi H.M."/>
            <person name="Berlin A."/>
            <person name="Chapman S.B."/>
            <person name="Gearin G."/>
            <person name="Goldberg J."/>
            <person name="Griggs A."/>
            <person name="Gujja S."/>
            <person name="Hansen M."/>
            <person name="Heiman D."/>
            <person name="Howarth C."/>
            <person name="Larimer J."/>
            <person name="Lui A."/>
            <person name="MacDonald P.J.P."/>
            <person name="McCowen C."/>
            <person name="Montmayeur A."/>
            <person name="Murphy C."/>
            <person name="Neiman D."/>
            <person name="Pearson M."/>
            <person name="Priest M."/>
            <person name="Roberts A."/>
            <person name="Saif S."/>
            <person name="Shea T."/>
            <person name="Sisk P."/>
            <person name="Stolte C."/>
            <person name="Sykes S."/>
            <person name="Wortman J."/>
            <person name="Nusbaum C."/>
            <person name="Birren B."/>
        </authorList>
    </citation>
    <scope>NUCLEOTIDE SEQUENCE [LARGE SCALE GENOMIC DNA]</scope>
    <source>
        <strain evidence="2 3">ATCC 38327</strain>
    </source>
</reference>
<reference evidence="3" key="2">
    <citation type="submission" date="2009-11" db="EMBL/GenBank/DDBJ databases">
        <title>The Genome Sequence of Allomyces macrogynus strain ATCC 38327.</title>
        <authorList>
            <consortium name="The Broad Institute Genome Sequencing Platform"/>
            <person name="Russ C."/>
            <person name="Cuomo C."/>
            <person name="Shea T."/>
            <person name="Young S.K."/>
            <person name="Zeng Q."/>
            <person name="Koehrsen M."/>
            <person name="Haas B."/>
            <person name="Borodovsky M."/>
            <person name="Guigo R."/>
            <person name="Alvarado L."/>
            <person name="Berlin A."/>
            <person name="Borenstein D."/>
            <person name="Chen Z."/>
            <person name="Engels R."/>
            <person name="Freedman E."/>
            <person name="Gellesch M."/>
            <person name="Goldberg J."/>
            <person name="Griggs A."/>
            <person name="Gujja S."/>
            <person name="Heiman D."/>
            <person name="Hepburn T."/>
            <person name="Howarth C."/>
            <person name="Jen D."/>
            <person name="Larson L."/>
            <person name="Lewis B."/>
            <person name="Mehta T."/>
            <person name="Park D."/>
            <person name="Pearson M."/>
            <person name="Roberts A."/>
            <person name="Saif S."/>
            <person name="Shenoy N."/>
            <person name="Sisk P."/>
            <person name="Stolte C."/>
            <person name="Sykes S."/>
            <person name="Walk T."/>
            <person name="White J."/>
            <person name="Yandava C."/>
            <person name="Burger G."/>
            <person name="Gray M.W."/>
            <person name="Holland P.W.H."/>
            <person name="King N."/>
            <person name="Lang F.B.F."/>
            <person name="Roger A.J."/>
            <person name="Ruiz-Trillo I."/>
            <person name="Lander E."/>
            <person name="Nusbaum C."/>
        </authorList>
    </citation>
    <scope>NUCLEOTIDE SEQUENCE [LARGE SCALE GENOMIC DNA]</scope>
    <source>
        <strain evidence="3">ATCC 38327</strain>
    </source>
</reference>
<dbReference type="OrthoDB" id="1277691at2759"/>
<evidence type="ECO:0000313" key="3">
    <source>
        <dbReference type="Proteomes" id="UP000054350"/>
    </source>
</evidence>
<organism evidence="2 3">
    <name type="scientific">Allomyces macrogynus (strain ATCC 38327)</name>
    <name type="common">Allomyces javanicus var. macrogynus</name>
    <dbReference type="NCBI Taxonomy" id="578462"/>
    <lineage>
        <taxon>Eukaryota</taxon>
        <taxon>Fungi</taxon>
        <taxon>Fungi incertae sedis</taxon>
        <taxon>Blastocladiomycota</taxon>
        <taxon>Blastocladiomycetes</taxon>
        <taxon>Blastocladiales</taxon>
        <taxon>Blastocladiaceae</taxon>
        <taxon>Allomyces</taxon>
    </lineage>
</organism>
<feature type="transmembrane region" description="Helical" evidence="1">
    <location>
        <begin position="21"/>
        <end position="40"/>
    </location>
</feature>
<accession>A0A0L0SU42</accession>
<evidence type="ECO:0000256" key="1">
    <source>
        <dbReference type="SAM" id="Phobius"/>
    </source>
</evidence>
<evidence type="ECO:0000313" key="2">
    <source>
        <dbReference type="EMBL" id="KNE66078.1"/>
    </source>
</evidence>
<feature type="transmembrane region" description="Helical" evidence="1">
    <location>
        <begin position="60"/>
        <end position="77"/>
    </location>
</feature>
<gene>
    <name evidence="2" type="ORF">AMAG_19334</name>
</gene>
<protein>
    <submittedName>
        <fullName evidence="2">Uncharacterized protein</fullName>
    </submittedName>
</protein>
<keyword evidence="3" id="KW-1185">Reference proteome</keyword>